<accession>A0A0E9WMD6</accession>
<sequence>MYKLRSKSCLNANQICKTKELQATNTVHESYVQIVNQSENEIYKLQILAFSRA</sequence>
<organism evidence="1">
    <name type="scientific">Anguilla anguilla</name>
    <name type="common">European freshwater eel</name>
    <name type="synonym">Muraena anguilla</name>
    <dbReference type="NCBI Taxonomy" id="7936"/>
    <lineage>
        <taxon>Eukaryota</taxon>
        <taxon>Metazoa</taxon>
        <taxon>Chordata</taxon>
        <taxon>Craniata</taxon>
        <taxon>Vertebrata</taxon>
        <taxon>Euteleostomi</taxon>
        <taxon>Actinopterygii</taxon>
        <taxon>Neopterygii</taxon>
        <taxon>Teleostei</taxon>
        <taxon>Anguilliformes</taxon>
        <taxon>Anguillidae</taxon>
        <taxon>Anguilla</taxon>
    </lineage>
</organism>
<reference evidence="1" key="1">
    <citation type="submission" date="2014-11" db="EMBL/GenBank/DDBJ databases">
        <authorList>
            <person name="Amaro Gonzalez C."/>
        </authorList>
    </citation>
    <scope>NUCLEOTIDE SEQUENCE</scope>
</reference>
<evidence type="ECO:0000313" key="1">
    <source>
        <dbReference type="EMBL" id="JAH91461.1"/>
    </source>
</evidence>
<dbReference type="AlphaFoldDB" id="A0A0E9WMD6"/>
<protein>
    <submittedName>
        <fullName evidence="1">Uncharacterized protein</fullName>
    </submittedName>
</protein>
<reference evidence="1" key="2">
    <citation type="journal article" date="2015" name="Fish Shellfish Immunol.">
        <title>Early steps in the European eel (Anguilla anguilla)-Vibrio vulnificus interaction in the gills: Role of the RtxA13 toxin.</title>
        <authorList>
            <person name="Callol A."/>
            <person name="Pajuelo D."/>
            <person name="Ebbesson L."/>
            <person name="Teles M."/>
            <person name="MacKenzie S."/>
            <person name="Amaro C."/>
        </authorList>
    </citation>
    <scope>NUCLEOTIDE SEQUENCE</scope>
</reference>
<proteinExistence type="predicted"/>
<dbReference type="EMBL" id="GBXM01017116">
    <property type="protein sequence ID" value="JAH91461.1"/>
    <property type="molecule type" value="Transcribed_RNA"/>
</dbReference>
<name>A0A0E9WMD6_ANGAN</name>